<dbReference type="EMBL" id="CP074405">
    <property type="protein sequence ID" value="QVI62640.1"/>
    <property type="molecule type" value="Genomic_DNA"/>
</dbReference>
<reference evidence="1 2" key="1">
    <citation type="submission" date="2021-05" db="EMBL/GenBank/DDBJ databases">
        <title>Novel species in genus Cellulomonas.</title>
        <authorList>
            <person name="Zhang G."/>
        </authorList>
    </citation>
    <scope>NUCLEOTIDE SEQUENCE [LARGE SCALE GENOMIC DNA]</scope>
    <source>
        <strain evidence="2">zg-ZUI222</strain>
    </source>
</reference>
<proteinExistence type="predicted"/>
<accession>A0ABX8D5A7</accession>
<protein>
    <recommendedName>
        <fullName evidence="3">CYTH domain-containing protein</fullName>
    </recommendedName>
</protein>
<sequence length="163" mass="17891">MFEFRVGESYAGLSALFGEGIRLASKFYVEDPETGSLLVRAGGVGREERGEALLLRWHGRPIGLEAHVTRRDDEHGAHSLATLSELGTSSFARLATGVPHVELTPEDATRAMHVAAEAFVVYATHLGFYGPGIRVIDPLDPDRELSPTDFGYGEIAPEWWNNR</sequence>
<keyword evidence="2" id="KW-1185">Reference proteome</keyword>
<dbReference type="Proteomes" id="UP000677804">
    <property type="component" value="Chromosome"/>
</dbReference>
<evidence type="ECO:0000313" key="2">
    <source>
        <dbReference type="Proteomes" id="UP000677804"/>
    </source>
</evidence>
<name>A0ABX8D5A7_9CELL</name>
<evidence type="ECO:0000313" key="1">
    <source>
        <dbReference type="EMBL" id="QVI62640.1"/>
    </source>
</evidence>
<gene>
    <name evidence="1" type="ORF">KG103_01435</name>
</gene>
<evidence type="ECO:0008006" key="3">
    <source>
        <dbReference type="Google" id="ProtNLM"/>
    </source>
</evidence>
<dbReference type="RefSeq" id="WP_207341746.1">
    <property type="nucleotide sequence ID" value="NZ_CP074405.1"/>
</dbReference>
<organism evidence="1 2">
    <name type="scientific">Cellulomonas wangleii</name>
    <dbReference type="NCBI Taxonomy" id="2816956"/>
    <lineage>
        <taxon>Bacteria</taxon>
        <taxon>Bacillati</taxon>
        <taxon>Actinomycetota</taxon>
        <taxon>Actinomycetes</taxon>
        <taxon>Micrococcales</taxon>
        <taxon>Cellulomonadaceae</taxon>
        <taxon>Cellulomonas</taxon>
    </lineage>
</organism>